<comment type="caution">
    <text evidence="1">The sequence shown here is derived from an EMBL/GenBank/DDBJ whole genome shotgun (WGS) entry which is preliminary data.</text>
</comment>
<reference evidence="1 2" key="1">
    <citation type="submission" date="2024-01" db="EMBL/GenBank/DDBJ databases">
        <title>Genome assemblies of Stephania.</title>
        <authorList>
            <person name="Yang L."/>
        </authorList>
    </citation>
    <scope>NUCLEOTIDE SEQUENCE [LARGE SCALE GENOMIC DNA]</scope>
    <source>
        <strain evidence="1">JXDWG</strain>
        <tissue evidence="1">Leaf</tissue>
    </source>
</reference>
<keyword evidence="2" id="KW-1185">Reference proteome</keyword>
<evidence type="ECO:0000313" key="2">
    <source>
        <dbReference type="Proteomes" id="UP001419268"/>
    </source>
</evidence>
<gene>
    <name evidence="1" type="ORF">Scep_014369</name>
</gene>
<proteinExistence type="predicted"/>
<name>A0AAP0J302_9MAGN</name>
<dbReference type="Proteomes" id="UP001419268">
    <property type="component" value="Unassembled WGS sequence"/>
</dbReference>
<organism evidence="1 2">
    <name type="scientific">Stephania cephalantha</name>
    <dbReference type="NCBI Taxonomy" id="152367"/>
    <lineage>
        <taxon>Eukaryota</taxon>
        <taxon>Viridiplantae</taxon>
        <taxon>Streptophyta</taxon>
        <taxon>Embryophyta</taxon>
        <taxon>Tracheophyta</taxon>
        <taxon>Spermatophyta</taxon>
        <taxon>Magnoliopsida</taxon>
        <taxon>Ranunculales</taxon>
        <taxon>Menispermaceae</taxon>
        <taxon>Menispermoideae</taxon>
        <taxon>Cissampelideae</taxon>
        <taxon>Stephania</taxon>
    </lineage>
</organism>
<evidence type="ECO:0000313" key="1">
    <source>
        <dbReference type="EMBL" id="KAK9125523.1"/>
    </source>
</evidence>
<dbReference type="EMBL" id="JBBNAG010000006">
    <property type="protein sequence ID" value="KAK9125523.1"/>
    <property type="molecule type" value="Genomic_DNA"/>
</dbReference>
<accession>A0AAP0J302</accession>
<sequence length="222" mass="25998">MIITLENIQVLLDILVISKTVATPFKACESVTAMLSRLLEVSMIDANEEIRNRPVLIVSLGWFKDWFSVPKKGVEKPYGKEILIDYTSDKPCVMKWHRKKEERLYKKETRLLSNHLVSFRRRSNKFISYEMIWDTTLKGALPVHDIAFYHGPMKFVDIVEPDNPITVLRQMGHVQCILRDPYLPLDNRSRLAHRQALDVALRFRCTQKINLTVDDVFERQIK</sequence>
<dbReference type="AlphaFoldDB" id="A0AAP0J302"/>
<protein>
    <submittedName>
        <fullName evidence="1">Uncharacterized protein</fullName>
    </submittedName>
</protein>